<dbReference type="OrthoDB" id="2251794at2759"/>
<organism evidence="2 3">
    <name type="scientific">Zopfia rhizophila CBS 207.26</name>
    <dbReference type="NCBI Taxonomy" id="1314779"/>
    <lineage>
        <taxon>Eukaryota</taxon>
        <taxon>Fungi</taxon>
        <taxon>Dikarya</taxon>
        <taxon>Ascomycota</taxon>
        <taxon>Pezizomycotina</taxon>
        <taxon>Dothideomycetes</taxon>
        <taxon>Dothideomycetes incertae sedis</taxon>
        <taxon>Zopfiaceae</taxon>
        <taxon>Zopfia</taxon>
    </lineage>
</organism>
<gene>
    <name evidence="2" type="ORF">K469DRAFT_520132</name>
</gene>
<accession>A0A6A6DKD6</accession>
<reference evidence="2" key="1">
    <citation type="journal article" date="2020" name="Stud. Mycol.">
        <title>101 Dothideomycetes genomes: a test case for predicting lifestyles and emergence of pathogens.</title>
        <authorList>
            <person name="Haridas S."/>
            <person name="Albert R."/>
            <person name="Binder M."/>
            <person name="Bloem J."/>
            <person name="Labutti K."/>
            <person name="Salamov A."/>
            <person name="Andreopoulos B."/>
            <person name="Baker S."/>
            <person name="Barry K."/>
            <person name="Bills G."/>
            <person name="Bluhm B."/>
            <person name="Cannon C."/>
            <person name="Castanera R."/>
            <person name="Culley D."/>
            <person name="Daum C."/>
            <person name="Ezra D."/>
            <person name="Gonzalez J."/>
            <person name="Henrissat B."/>
            <person name="Kuo A."/>
            <person name="Liang C."/>
            <person name="Lipzen A."/>
            <person name="Lutzoni F."/>
            <person name="Magnuson J."/>
            <person name="Mondo S."/>
            <person name="Nolan M."/>
            <person name="Ohm R."/>
            <person name="Pangilinan J."/>
            <person name="Park H.-J."/>
            <person name="Ramirez L."/>
            <person name="Alfaro M."/>
            <person name="Sun H."/>
            <person name="Tritt A."/>
            <person name="Yoshinaga Y."/>
            <person name="Zwiers L.-H."/>
            <person name="Turgeon B."/>
            <person name="Goodwin S."/>
            <person name="Spatafora J."/>
            <person name="Crous P."/>
            <person name="Grigoriev I."/>
        </authorList>
    </citation>
    <scope>NUCLEOTIDE SEQUENCE</scope>
    <source>
        <strain evidence="2">CBS 207.26</strain>
    </source>
</reference>
<feature type="non-terminal residue" evidence="2">
    <location>
        <position position="57"/>
    </location>
</feature>
<dbReference type="Pfam" id="PF26571">
    <property type="entry name" value="VldE"/>
    <property type="match status" value="1"/>
</dbReference>
<protein>
    <recommendedName>
        <fullName evidence="1">ARB-07466-like C-terminal domain-containing protein</fullName>
    </recommendedName>
</protein>
<evidence type="ECO:0000259" key="1">
    <source>
        <dbReference type="Pfam" id="PF26571"/>
    </source>
</evidence>
<dbReference type="InterPro" id="IPR058593">
    <property type="entry name" value="ARB_07466-like_C"/>
</dbReference>
<name>A0A6A6DKD6_9PEZI</name>
<dbReference type="EMBL" id="ML994671">
    <property type="protein sequence ID" value="KAF2178928.1"/>
    <property type="molecule type" value="Genomic_DNA"/>
</dbReference>
<dbReference type="AlphaFoldDB" id="A0A6A6DKD6"/>
<feature type="domain" description="ARB-07466-like C-terminal" evidence="1">
    <location>
        <begin position="3"/>
        <end position="57"/>
    </location>
</feature>
<evidence type="ECO:0000313" key="2">
    <source>
        <dbReference type="EMBL" id="KAF2178928.1"/>
    </source>
</evidence>
<evidence type="ECO:0000313" key="3">
    <source>
        <dbReference type="Proteomes" id="UP000800200"/>
    </source>
</evidence>
<proteinExistence type="predicted"/>
<keyword evidence="3" id="KW-1185">Reference proteome</keyword>
<dbReference type="Proteomes" id="UP000800200">
    <property type="component" value="Unassembled WGS sequence"/>
</dbReference>
<sequence length="57" mass="6996">TMSGQEIAEWVMNNRASLNLKYVIWGRRIWIRSRDLVKPWKSWSPMEDRHSITQNHW</sequence>
<feature type="non-terminal residue" evidence="2">
    <location>
        <position position="1"/>
    </location>
</feature>